<feature type="domain" description="Pseudouridine synthase RsuA/RluA-like" evidence="5">
    <location>
        <begin position="98"/>
        <end position="270"/>
    </location>
</feature>
<evidence type="ECO:0000256" key="3">
    <source>
        <dbReference type="ARBA" id="ARBA00031870"/>
    </source>
</evidence>
<dbReference type="PANTHER" id="PTHR21600">
    <property type="entry name" value="MITOCHONDRIAL RNA PSEUDOURIDINE SYNTHASE"/>
    <property type="match status" value="1"/>
</dbReference>
<protein>
    <recommendedName>
        <fullName evidence="3">RNA pseudouridylate synthase</fullName>
    </recommendedName>
    <alternativeName>
        <fullName evidence="4">RNA-uridine isomerase</fullName>
    </alternativeName>
</protein>
<accession>A0A6J4K9X5</accession>
<evidence type="ECO:0000256" key="4">
    <source>
        <dbReference type="ARBA" id="ARBA00033164"/>
    </source>
</evidence>
<dbReference type="InterPro" id="IPR020103">
    <property type="entry name" value="PsdUridine_synth_cat_dom_sf"/>
</dbReference>
<comment type="similarity">
    <text evidence="2">Belongs to the pseudouridine synthase RluA family.</text>
</comment>
<dbReference type="PROSITE" id="PS01129">
    <property type="entry name" value="PSI_RLU"/>
    <property type="match status" value="1"/>
</dbReference>
<organism evidence="6">
    <name type="scientific">uncultured Chloroflexota bacterium</name>
    <dbReference type="NCBI Taxonomy" id="166587"/>
    <lineage>
        <taxon>Bacteria</taxon>
        <taxon>Bacillati</taxon>
        <taxon>Chloroflexota</taxon>
        <taxon>environmental samples</taxon>
    </lineage>
</organism>
<proteinExistence type="inferred from homology"/>
<dbReference type="EMBL" id="CADCTC010000283">
    <property type="protein sequence ID" value="CAA9298780.1"/>
    <property type="molecule type" value="Genomic_DNA"/>
</dbReference>
<dbReference type="GO" id="GO:0009982">
    <property type="term" value="F:pseudouridine synthase activity"/>
    <property type="evidence" value="ECO:0007669"/>
    <property type="project" value="InterPro"/>
</dbReference>
<evidence type="ECO:0000313" key="6">
    <source>
        <dbReference type="EMBL" id="CAA9298780.1"/>
    </source>
</evidence>
<dbReference type="PANTHER" id="PTHR21600:SF87">
    <property type="entry name" value="RNA PSEUDOURIDYLATE SYNTHASE DOMAIN-CONTAINING PROTEIN 1"/>
    <property type="match status" value="1"/>
</dbReference>
<dbReference type="GO" id="GO:0003723">
    <property type="term" value="F:RNA binding"/>
    <property type="evidence" value="ECO:0007669"/>
    <property type="project" value="InterPro"/>
</dbReference>
<gene>
    <name evidence="6" type="ORF">AVDCRST_MAG77-5431</name>
</gene>
<evidence type="ECO:0000256" key="2">
    <source>
        <dbReference type="ARBA" id="ARBA00010876"/>
    </source>
</evidence>
<keyword evidence="6" id="KW-0456">Lyase</keyword>
<dbReference type="CDD" id="cd02869">
    <property type="entry name" value="PseudoU_synth_RluA_like"/>
    <property type="match status" value="1"/>
</dbReference>
<dbReference type="InterPro" id="IPR050188">
    <property type="entry name" value="RluA_PseudoU_synthase"/>
</dbReference>
<evidence type="ECO:0000259" key="5">
    <source>
        <dbReference type="Pfam" id="PF00849"/>
    </source>
</evidence>
<dbReference type="Pfam" id="PF00849">
    <property type="entry name" value="PseudoU_synth_2"/>
    <property type="match status" value="1"/>
</dbReference>
<dbReference type="InterPro" id="IPR006224">
    <property type="entry name" value="PsdUridine_synth_RluA-like_CS"/>
</dbReference>
<dbReference type="InterPro" id="IPR006145">
    <property type="entry name" value="PsdUridine_synth_RsuA/RluA"/>
</dbReference>
<dbReference type="SUPFAM" id="SSF55120">
    <property type="entry name" value="Pseudouridine synthase"/>
    <property type="match status" value="1"/>
</dbReference>
<evidence type="ECO:0000256" key="1">
    <source>
        <dbReference type="ARBA" id="ARBA00000073"/>
    </source>
</evidence>
<dbReference type="Gene3D" id="3.30.2350.10">
    <property type="entry name" value="Pseudouridine synthase"/>
    <property type="match status" value="1"/>
</dbReference>
<dbReference type="GO" id="GO:0140098">
    <property type="term" value="F:catalytic activity, acting on RNA"/>
    <property type="evidence" value="ECO:0007669"/>
    <property type="project" value="UniProtKB-ARBA"/>
</dbReference>
<name>A0A6J4K9X5_9CHLR</name>
<dbReference type="GO" id="GO:0000455">
    <property type="term" value="P:enzyme-directed rRNA pseudouridine synthesis"/>
    <property type="evidence" value="ECO:0007669"/>
    <property type="project" value="TreeGrafter"/>
</dbReference>
<sequence>MQQFRTTVPDIGSSGRAQPVWRLGSVLKHCFGLSRVERSRIWRVGGATINGQPASAPHTHCYPGDLVEAWYPEESSSVAPEHETRFGPLRVVYEDDWLLAIDKPAGQLAHPARAEQSGTAANAVAARFQTGEAGVAEPVRLVHRLDRDTSGVLLFARHARAAAALARLRAAGQLTRDYLALASGYPSAVGEVAYVLGADPAHRTRRVVVIEGNRILRFAQDVSELPQAESVAWQEARTTYRVIQYGSHGALIAARLHTGRTHQLRAHMAAIGNPLLGDDLYGGPVGGGIARQALHAWRVRLRHPGSGAALELRAPLPADMRAAARRLCFGR</sequence>
<dbReference type="AlphaFoldDB" id="A0A6J4K9X5"/>
<dbReference type="GO" id="GO:0016829">
    <property type="term" value="F:lyase activity"/>
    <property type="evidence" value="ECO:0007669"/>
    <property type="project" value="UniProtKB-KW"/>
</dbReference>
<reference evidence="6" key="1">
    <citation type="submission" date="2020-02" db="EMBL/GenBank/DDBJ databases">
        <authorList>
            <person name="Meier V. D."/>
        </authorList>
    </citation>
    <scope>NUCLEOTIDE SEQUENCE</scope>
    <source>
        <strain evidence="6">AVDCRST_MAG77</strain>
    </source>
</reference>
<comment type="catalytic activity">
    <reaction evidence="1">
        <text>a uridine in RNA = a pseudouridine in RNA</text>
        <dbReference type="Rhea" id="RHEA:48348"/>
        <dbReference type="Rhea" id="RHEA-COMP:12068"/>
        <dbReference type="Rhea" id="RHEA-COMP:12069"/>
        <dbReference type="ChEBI" id="CHEBI:65314"/>
        <dbReference type="ChEBI" id="CHEBI:65315"/>
    </reaction>
</comment>